<evidence type="ECO:0000259" key="3">
    <source>
        <dbReference type="Pfam" id="PF11790"/>
    </source>
</evidence>
<dbReference type="PANTHER" id="PTHR34154">
    <property type="entry name" value="ALKALI-SENSITIVE LINKAGE PROTEIN 1"/>
    <property type="match status" value="1"/>
</dbReference>
<keyword evidence="2" id="KW-0732">Signal</keyword>
<dbReference type="InterPro" id="IPR024655">
    <property type="entry name" value="Asl1_glyco_hydro_catalytic"/>
</dbReference>
<proteinExistence type="predicted"/>
<keyword evidence="4" id="KW-0378">Hydrolase</keyword>
<evidence type="ECO:0000313" key="5">
    <source>
        <dbReference type="Proteomes" id="UP001172102"/>
    </source>
</evidence>
<feature type="compositionally biased region" description="Pro residues" evidence="1">
    <location>
        <begin position="122"/>
        <end position="142"/>
    </location>
</feature>
<dbReference type="SUPFAM" id="SSF51445">
    <property type="entry name" value="(Trans)glycosidases"/>
    <property type="match status" value="1"/>
</dbReference>
<evidence type="ECO:0000256" key="2">
    <source>
        <dbReference type="SAM" id="SignalP"/>
    </source>
</evidence>
<feature type="chain" id="PRO_5041358629" evidence="2">
    <location>
        <begin position="21"/>
        <end position="395"/>
    </location>
</feature>
<dbReference type="InterPro" id="IPR017853">
    <property type="entry name" value="GH"/>
</dbReference>
<feature type="compositionally biased region" description="Low complexity" evidence="1">
    <location>
        <begin position="143"/>
        <end position="154"/>
    </location>
</feature>
<reference evidence="4" key="1">
    <citation type="submission" date="2023-06" db="EMBL/GenBank/DDBJ databases">
        <title>Genome-scale phylogeny and comparative genomics of the fungal order Sordariales.</title>
        <authorList>
            <consortium name="Lawrence Berkeley National Laboratory"/>
            <person name="Hensen N."/>
            <person name="Bonometti L."/>
            <person name="Westerberg I."/>
            <person name="Brannstrom I.O."/>
            <person name="Guillou S."/>
            <person name="Cros-Aarteil S."/>
            <person name="Calhoun S."/>
            <person name="Haridas S."/>
            <person name="Kuo A."/>
            <person name="Mondo S."/>
            <person name="Pangilinan J."/>
            <person name="Riley R."/>
            <person name="Labutti K."/>
            <person name="Andreopoulos B."/>
            <person name="Lipzen A."/>
            <person name="Chen C."/>
            <person name="Yanf M."/>
            <person name="Daum C."/>
            <person name="Ng V."/>
            <person name="Clum A."/>
            <person name="Steindorff A."/>
            <person name="Ohm R."/>
            <person name="Martin F."/>
            <person name="Silar P."/>
            <person name="Natvig D."/>
            <person name="Lalanne C."/>
            <person name="Gautier V."/>
            <person name="Ament-Velasquez S.L."/>
            <person name="Kruys A."/>
            <person name="Hutchinson M.I."/>
            <person name="Powell A.J."/>
            <person name="Barry K."/>
            <person name="Miller A.N."/>
            <person name="Grigoriev I.V."/>
            <person name="Debuchy R."/>
            <person name="Gladieux P."/>
            <person name="Thoren M.H."/>
            <person name="Johannesson H."/>
        </authorList>
    </citation>
    <scope>NUCLEOTIDE SEQUENCE</scope>
    <source>
        <strain evidence="4">SMH4607-1</strain>
    </source>
</reference>
<feature type="signal peptide" evidence="2">
    <location>
        <begin position="1"/>
        <end position="20"/>
    </location>
</feature>
<protein>
    <submittedName>
        <fullName evidence="4">Glycosyl hydrolase catalytic core-domain-containing protein</fullName>
    </submittedName>
</protein>
<evidence type="ECO:0000313" key="4">
    <source>
        <dbReference type="EMBL" id="KAK0704982.1"/>
    </source>
</evidence>
<feature type="region of interest" description="Disordered" evidence="1">
    <location>
        <begin position="119"/>
        <end position="165"/>
    </location>
</feature>
<dbReference type="PANTHER" id="PTHR34154:SF13">
    <property type="entry name" value="ASL1-LIKE GLYCOSYL HYDROLASE CATALYTIC DOMAIN-CONTAINING PROTEIN"/>
    <property type="match status" value="1"/>
</dbReference>
<feature type="domain" description="Asl1-like glycosyl hydrolase catalytic" evidence="3">
    <location>
        <begin position="167"/>
        <end position="389"/>
    </location>
</feature>
<dbReference type="GO" id="GO:0071966">
    <property type="term" value="P:fungal-type cell wall polysaccharide metabolic process"/>
    <property type="evidence" value="ECO:0007669"/>
    <property type="project" value="TreeGrafter"/>
</dbReference>
<dbReference type="GO" id="GO:0016787">
    <property type="term" value="F:hydrolase activity"/>
    <property type="evidence" value="ECO:0007669"/>
    <property type="project" value="UniProtKB-KW"/>
</dbReference>
<keyword evidence="5" id="KW-1185">Reference proteome</keyword>
<gene>
    <name evidence="4" type="ORF">B0H67DRAFT_498970</name>
</gene>
<dbReference type="EMBL" id="JAUKUA010000007">
    <property type="protein sequence ID" value="KAK0704982.1"/>
    <property type="molecule type" value="Genomic_DNA"/>
</dbReference>
<dbReference type="Proteomes" id="UP001172102">
    <property type="component" value="Unassembled WGS sequence"/>
</dbReference>
<accession>A0AA39ZWR6</accession>
<feature type="region of interest" description="Disordered" evidence="1">
    <location>
        <begin position="67"/>
        <end position="97"/>
    </location>
</feature>
<evidence type="ECO:0000256" key="1">
    <source>
        <dbReference type="SAM" id="MobiDB-lite"/>
    </source>
</evidence>
<sequence length="395" mass="41979">MFSKALITLAAAGLFQQAVALGPRGHQHQHQKKDLITEVQTVTNWVTVTLVDNGPTAAAVVTPKTFYTRSRKTRSRASLSTSIPVASSAPPAPPSSVVVPTTFISETKAADITAEAFRGQPQPAPSAAPAPVEPEPAKPAPAEPSAAPSAAPAIPASPPASGGNKRGLAYNDGGLLSRFLNSGNKIGWTYNWGQLDDSNSGLEFVPTLWGKKMDFPDVWPKNAQKGIDSGSKCLFSFNEPDNGGQANMSPSEAAAAHILYMNPFAGKARIGTPAITNSNQAGEGITWLSSFFDACGGNCAADFVNIHIYGVDTTTFLQHLKNVHNKFNKPVWITEFAFGGSDDEVDQALKTVIHEMDNNPEYSFVERYAYFMAADGMMVKGNSLSSYGNTFAYGS</sequence>
<feature type="compositionally biased region" description="Low complexity" evidence="1">
    <location>
        <begin position="80"/>
        <end position="97"/>
    </location>
</feature>
<organism evidence="4 5">
    <name type="scientific">Lasiosphaeris hirsuta</name>
    <dbReference type="NCBI Taxonomy" id="260670"/>
    <lineage>
        <taxon>Eukaryota</taxon>
        <taxon>Fungi</taxon>
        <taxon>Dikarya</taxon>
        <taxon>Ascomycota</taxon>
        <taxon>Pezizomycotina</taxon>
        <taxon>Sordariomycetes</taxon>
        <taxon>Sordariomycetidae</taxon>
        <taxon>Sordariales</taxon>
        <taxon>Lasiosphaeriaceae</taxon>
        <taxon>Lasiosphaeris</taxon>
    </lineage>
</organism>
<dbReference type="InterPro" id="IPR053183">
    <property type="entry name" value="ASL1"/>
</dbReference>
<dbReference type="Gene3D" id="3.20.20.80">
    <property type="entry name" value="Glycosidases"/>
    <property type="match status" value="1"/>
</dbReference>
<dbReference type="AlphaFoldDB" id="A0AA39ZWR6"/>
<dbReference type="Pfam" id="PF11790">
    <property type="entry name" value="Glyco_hydro_cc"/>
    <property type="match status" value="1"/>
</dbReference>
<dbReference type="GO" id="GO:0009277">
    <property type="term" value="C:fungal-type cell wall"/>
    <property type="evidence" value="ECO:0007669"/>
    <property type="project" value="TreeGrafter"/>
</dbReference>
<name>A0AA39ZWR6_9PEZI</name>
<comment type="caution">
    <text evidence="4">The sequence shown here is derived from an EMBL/GenBank/DDBJ whole genome shotgun (WGS) entry which is preliminary data.</text>
</comment>